<dbReference type="EMBL" id="FNHP01000011">
    <property type="protein sequence ID" value="SDM66836.1"/>
    <property type="molecule type" value="Genomic_DNA"/>
</dbReference>
<dbReference type="Proteomes" id="UP000198552">
    <property type="component" value="Unassembled WGS sequence"/>
</dbReference>
<keyword evidence="9" id="KW-0969">Cilium</keyword>
<dbReference type="PANTHER" id="PTHR34982">
    <property type="entry name" value="YOP PROTEINS TRANSLOCATION PROTEIN L"/>
    <property type="match status" value="1"/>
</dbReference>
<keyword evidence="5" id="KW-1005">Bacterial flagellum biogenesis</keyword>
<dbReference type="GO" id="GO:0044781">
    <property type="term" value="P:bacterial-type flagellum organization"/>
    <property type="evidence" value="ECO:0007669"/>
    <property type="project" value="UniProtKB-KW"/>
</dbReference>
<evidence type="ECO:0000313" key="9">
    <source>
        <dbReference type="EMBL" id="SDM66836.1"/>
    </source>
</evidence>
<evidence type="ECO:0000256" key="7">
    <source>
        <dbReference type="ARBA" id="ARBA00023225"/>
    </source>
</evidence>
<evidence type="ECO:0000256" key="3">
    <source>
        <dbReference type="ARBA" id="ARBA00016507"/>
    </source>
</evidence>
<keyword evidence="10" id="KW-1185">Reference proteome</keyword>
<comment type="function">
    <text evidence="1">Needed for flagellar regrowth and assembly.</text>
</comment>
<proteinExistence type="inferred from homology"/>
<comment type="similarity">
    <text evidence="2">Belongs to the FliH family.</text>
</comment>
<evidence type="ECO:0000259" key="8">
    <source>
        <dbReference type="Pfam" id="PF02108"/>
    </source>
</evidence>
<dbReference type="Pfam" id="PF02108">
    <property type="entry name" value="FliH"/>
    <property type="match status" value="1"/>
</dbReference>
<protein>
    <recommendedName>
        <fullName evidence="3">Flagellar assembly protein FliH</fullName>
    </recommendedName>
</protein>
<evidence type="ECO:0000256" key="6">
    <source>
        <dbReference type="ARBA" id="ARBA00022927"/>
    </source>
</evidence>
<keyword evidence="9" id="KW-0282">Flagellum</keyword>
<keyword evidence="4" id="KW-0813">Transport</keyword>
<sequence length="248" mass="27018">MATNRYYTRFVPREELGQVTRWEFGAVDGASGVLGPLIAEPAVLEPEPQEAAPPPPVVIPLDEHEALLRQAHAQGHADGLREGQEGERLQWQRRMDEYVSGQGSEAAARLAQLAQAFESSLAGLQQDMAQQVLALACDIARQVVRSEVNLNRQAVLPVVREALGMLAGESRPATVRLHPQDWQTLEAALRAEHPSPRIEWLPDAGVQPGGCLVESAGMAIDGTLDKRWSRAIAALGLTDAWREAPHDD</sequence>
<name>A0A1G9V464_9BURK</name>
<feature type="domain" description="Flagellar assembly protein FliH/Type III secretion system HrpE" evidence="8">
    <location>
        <begin position="105"/>
        <end position="230"/>
    </location>
</feature>
<dbReference type="GO" id="GO:0015031">
    <property type="term" value="P:protein transport"/>
    <property type="evidence" value="ECO:0007669"/>
    <property type="project" value="UniProtKB-KW"/>
</dbReference>
<accession>A0A1G9V464</accession>
<keyword evidence="6" id="KW-0653">Protein transport</keyword>
<reference evidence="10" key="1">
    <citation type="submission" date="2016-10" db="EMBL/GenBank/DDBJ databases">
        <authorList>
            <person name="Varghese N."/>
            <person name="Submissions S."/>
        </authorList>
    </citation>
    <scope>NUCLEOTIDE SEQUENCE [LARGE SCALE GENOMIC DNA]</scope>
    <source>
        <strain evidence="10">EPL6</strain>
    </source>
</reference>
<dbReference type="RefSeq" id="WP_091572151.1">
    <property type="nucleotide sequence ID" value="NZ_FNHP01000011.1"/>
</dbReference>
<gene>
    <name evidence="9" type="ORF">SAMN05428957_11120</name>
</gene>
<keyword evidence="9" id="KW-0966">Cell projection</keyword>
<evidence type="ECO:0000256" key="1">
    <source>
        <dbReference type="ARBA" id="ARBA00003041"/>
    </source>
</evidence>
<dbReference type="InterPro" id="IPR018035">
    <property type="entry name" value="Flagellar_FliH/T3SS_HrpE"/>
</dbReference>
<evidence type="ECO:0000256" key="5">
    <source>
        <dbReference type="ARBA" id="ARBA00022795"/>
    </source>
</evidence>
<evidence type="ECO:0000256" key="4">
    <source>
        <dbReference type="ARBA" id="ARBA00022448"/>
    </source>
</evidence>
<dbReference type="PANTHER" id="PTHR34982:SF1">
    <property type="entry name" value="FLAGELLAR ASSEMBLY PROTEIN FLIH"/>
    <property type="match status" value="1"/>
</dbReference>
<dbReference type="GO" id="GO:0005829">
    <property type="term" value="C:cytosol"/>
    <property type="evidence" value="ECO:0007669"/>
    <property type="project" value="TreeGrafter"/>
</dbReference>
<organism evidence="9 10">
    <name type="scientific">Oryzisolibacter propanilivorax</name>
    <dbReference type="NCBI Taxonomy" id="1527607"/>
    <lineage>
        <taxon>Bacteria</taxon>
        <taxon>Pseudomonadati</taxon>
        <taxon>Pseudomonadota</taxon>
        <taxon>Betaproteobacteria</taxon>
        <taxon>Burkholderiales</taxon>
        <taxon>Comamonadaceae</taxon>
        <taxon>Oryzisolibacter</taxon>
    </lineage>
</organism>
<evidence type="ECO:0000313" key="10">
    <source>
        <dbReference type="Proteomes" id="UP000198552"/>
    </source>
</evidence>
<keyword evidence="7" id="KW-1006">Bacterial flagellum protein export</keyword>
<dbReference type="InterPro" id="IPR051472">
    <property type="entry name" value="T3SS_Stator/FliH"/>
</dbReference>
<dbReference type="OrthoDB" id="5296952at2"/>
<evidence type="ECO:0000256" key="2">
    <source>
        <dbReference type="ARBA" id="ARBA00006602"/>
    </source>
</evidence>
<dbReference type="AlphaFoldDB" id="A0A1G9V464"/>
<dbReference type="STRING" id="1527607.SAMN05428957_11120"/>